<evidence type="ECO:0000256" key="9">
    <source>
        <dbReference type="ARBA" id="ARBA00023242"/>
    </source>
</evidence>
<feature type="region of interest" description="Disordered" evidence="12">
    <location>
        <begin position="292"/>
        <end position="312"/>
    </location>
</feature>
<dbReference type="AlphaFoldDB" id="A0A8J1YAS9"/>
<dbReference type="GO" id="GO:0015631">
    <property type="term" value="F:tubulin binding"/>
    <property type="evidence" value="ECO:0007669"/>
    <property type="project" value="InterPro"/>
</dbReference>
<evidence type="ECO:0000256" key="6">
    <source>
        <dbReference type="ARBA" id="ARBA00022490"/>
    </source>
</evidence>
<evidence type="ECO:0000256" key="8">
    <source>
        <dbReference type="ARBA" id="ARBA00022976"/>
    </source>
</evidence>
<evidence type="ECO:0000313" key="13">
    <source>
        <dbReference type="EMBL" id="CAH1772796.1"/>
    </source>
</evidence>
<comment type="caution">
    <text evidence="13">The sequence shown here is derived from an EMBL/GenBank/DDBJ whole genome shotgun (WGS) entry which is preliminary data.</text>
</comment>
<keyword evidence="8" id="KW-0914">Notch signaling pathway</keyword>
<dbReference type="GO" id="GO:0051168">
    <property type="term" value="P:nuclear export"/>
    <property type="evidence" value="ECO:0007669"/>
    <property type="project" value="InterPro"/>
</dbReference>
<evidence type="ECO:0000256" key="3">
    <source>
        <dbReference type="ARBA" id="ARBA00010906"/>
    </source>
</evidence>
<evidence type="ECO:0000256" key="12">
    <source>
        <dbReference type="SAM" id="MobiDB-lite"/>
    </source>
</evidence>
<evidence type="ECO:0000256" key="2">
    <source>
        <dbReference type="ARBA" id="ARBA00004496"/>
    </source>
</evidence>
<feature type="compositionally biased region" description="Polar residues" evidence="12">
    <location>
        <begin position="106"/>
        <end position="125"/>
    </location>
</feature>
<evidence type="ECO:0000256" key="1">
    <source>
        <dbReference type="ARBA" id="ARBA00004123"/>
    </source>
</evidence>
<comment type="subunit">
    <text evidence="4">Interacts with RBPJ/RBPSUH.</text>
</comment>
<dbReference type="EMBL" id="CAIIXF020000001">
    <property type="protein sequence ID" value="CAH1772796.1"/>
    <property type="molecule type" value="Genomic_DNA"/>
</dbReference>
<feature type="compositionally biased region" description="Polar residues" evidence="12">
    <location>
        <begin position="235"/>
        <end position="249"/>
    </location>
</feature>
<accession>A0A8J1YAS9</accession>
<dbReference type="InterPro" id="IPR031418">
    <property type="entry name" value="RITA1"/>
</dbReference>
<dbReference type="GO" id="GO:0005737">
    <property type="term" value="C:cytoplasm"/>
    <property type="evidence" value="ECO:0007669"/>
    <property type="project" value="UniProtKB-SubCell"/>
</dbReference>
<dbReference type="GO" id="GO:0005634">
    <property type="term" value="C:nucleus"/>
    <property type="evidence" value="ECO:0007669"/>
    <property type="project" value="UniProtKB-SubCell"/>
</dbReference>
<evidence type="ECO:0000256" key="11">
    <source>
        <dbReference type="ARBA" id="ARBA00031318"/>
    </source>
</evidence>
<evidence type="ECO:0000256" key="10">
    <source>
        <dbReference type="ARBA" id="ARBA00024957"/>
    </source>
</evidence>
<feature type="region of interest" description="Disordered" evidence="12">
    <location>
        <begin position="1"/>
        <end position="174"/>
    </location>
</feature>
<reference evidence="13" key="1">
    <citation type="submission" date="2022-03" db="EMBL/GenBank/DDBJ databases">
        <authorList>
            <person name="Martin C."/>
        </authorList>
    </citation>
    <scope>NUCLEOTIDE SEQUENCE</scope>
</reference>
<dbReference type="PANTHER" id="PTHR34917">
    <property type="entry name" value="RBPJ-INTERACTING AND TUBULIN-ASSOCIATED PROTEIN 1"/>
    <property type="match status" value="1"/>
</dbReference>
<evidence type="ECO:0000256" key="4">
    <source>
        <dbReference type="ARBA" id="ARBA00011667"/>
    </source>
</evidence>
<sequence length="312" mass="34646">MQSSRSNRSFVSSEGGLSSRPPSGMSSRKNKYRVVAKTSDVDELLFGPATGSKPMTSNEKLKKQKPAWQKPPASPGSTGRSVSRSGGHTPGSDFFSSVPKQHVPDTPSSVTSLNSPWKRSPTPTSDRSHTKQRLRSKSYTGPKQAMEKCDSPKDSKNDYEFKRYKDKNRMVEHKDSYVDEMLFGKKVQESDFPAPWDKGRKSQQLLWAPSDSSHAMSPQPGTSRPPSAIDRPPSASKSRANSRPGSSLVNHKDSYVDEMLFGPKLQEPSFAAPWEKEDENKKPMILFDYSCPTGISRPVNRKPPTSVKPAWK</sequence>
<dbReference type="PANTHER" id="PTHR34917:SF1">
    <property type="entry name" value="RBPJ-INTERACTING AND TUBULIN-ASSOCIATED PROTEIN 1"/>
    <property type="match status" value="1"/>
</dbReference>
<name>A0A8J1YAS9_OWEFU</name>
<dbReference type="GO" id="GO:0007219">
    <property type="term" value="P:Notch signaling pathway"/>
    <property type="evidence" value="ECO:0007669"/>
    <property type="project" value="UniProtKB-KW"/>
</dbReference>
<dbReference type="GO" id="GO:0045746">
    <property type="term" value="P:negative regulation of Notch signaling pathway"/>
    <property type="evidence" value="ECO:0007669"/>
    <property type="project" value="TreeGrafter"/>
</dbReference>
<evidence type="ECO:0000256" key="5">
    <source>
        <dbReference type="ARBA" id="ARBA00014447"/>
    </source>
</evidence>
<proteinExistence type="inferred from homology"/>
<evidence type="ECO:0000313" key="14">
    <source>
        <dbReference type="Proteomes" id="UP000749559"/>
    </source>
</evidence>
<comment type="function">
    <text evidence="10">Tubulin-binding protein that acts as a negative regulator of Notch signaling pathway. Shuttles between the cytoplasm and the nucleus and mediates the nuclear export of RBPJ/RBPSUH, thereby preventing the interaction between RBPJ/RBPSUH and NICD product of Notch proteins (Notch intracellular domain), leading to down-regulate Notch-mediated transcription. May play a role in neurogenesis.</text>
</comment>
<dbReference type="Pfam" id="PF17066">
    <property type="entry name" value="RITA"/>
    <property type="match status" value="1"/>
</dbReference>
<gene>
    <name evidence="13" type="ORF">OFUS_LOCUS501</name>
</gene>
<feature type="compositionally biased region" description="Polar residues" evidence="12">
    <location>
        <begin position="202"/>
        <end position="225"/>
    </location>
</feature>
<organism evidence="13 14">
    <name type="scientific">Owenia fusiformis</name>
    <name type="common">Polychaete worm</name>
    <dbReference type="NCBI Taxonomy" id="6347"/>
    <lineage>
        <taxon>Eukaryota</taxon>
        <taxon>Metazoa</taxon>
        <taxon>Spiralia</taxon>
        <taxon>Lophotrochozoa</taxon>
        <taxon>Annelida</taxon>
        <taxon>Polychaeta</taxon>
        <taxon>Sedentaria</taxon>
        <taxon>Canalipalpata</taxon>
        <taxon>Sabellida</taxon>
        <taxon>Oweniida</taxon>
        <taxon>Oweniidae</taxon>
        <taxon>Owenia</taxon>
    </lineage>
</organism>
<feature type="compositionally biased region" description="Basic and acidic residues" evidence="12">
    <location>
        <begin position="145"/>
        <end position="174"/>
    </location>
</feature>
<keyword evidence="6" id="KW-0963">Cytoplasm</keyword>
<feature type="compositionally biased region" description="Low complexity" evidence="12">
    <location>
        <begin position="66"/>
        <end position="87"/>
    </location>
</feature>
<feature type="compositionally biased region" description="Low complexity" evidence="12">
    <location>
        <begin position="1"/>
        <end position="13"/>
    </location>
</feature>
<dbReference type="GO" id="GO:0007399">
    <property type="term" value="P:nervous system development"/>
    <property type="evidence" value="ECO:0007669"/>
    <property type="project" value="UniProtKB-KW"/>
</dbReference>
<feature type="region of interest" description="Disordered" evidence="12">
    <location>
        <begin position="190"/>
        <end position="251"/>
    </location>
</feature>
<keyword evidence="7" id="KW-0524">Neurogenesis</keyword>
<protein>
    <recommendedName>
        <fullName evidence="5">RBPJ-interacting and tubulin-associated protein 1</fullName>
    </recommendedName>
    <alternativeName>
        <fullName evidence="11">RBPJ-interacting and tubulin-associated protein</fullName>
    </alternativeName>
</protein>
<dbReference type="Proteomes" id="UP000749559">
    <property type="component" value="Unassembled WGS sequence"/>
</dbReference>
<evidence type="ECO:0000256" key="7">
    <source>
        <dbReference type="ARBA" id="ARBA00022902"/>
    </source>
</evidence>
<dbReference type="OrthoDB" id="10061257at2759"/>
<keyword evidence="9" id="KW-0539">Nucleus</keyword>
<comment type="subcellular location">
    <subcellularLocation>
        <location evidence="2">Cytoplasm</location>
    </subcellularLocation>
    <subcellularLocation>
        <location evidence="1">Nucleus</location>
    </subcellularLocation>
</comment>
<keyword evidence="14" id="KW-1185">Reference proteome</keyword>
<comment type="similarity">
    <text evidence="3">Belongs to the RITA family.</text>
</comment>